<keyword evidence="6" id="KW-1185">Reference proteome</keyword>
<feature type="region of interest" description="Disordered" evidence="3">
    <location>
        <begin position="849"/>
        <end position="874"/>
    </location>
</feature>
<gene>
    <name evidence="5" type="ORF">K490DRAFT_13473</name>
</gene>
<feature type="region of interest" description="Disordered" evidence="3">
    <location>
        <begin position="194"/>
        <end position="226"/>
    </location>
</feature>
<feature type="region of interest" description="Disordered" evidence="3">
    <location>
        <begin position="1"/>
        <end position="124"/>
    </location>
</feature>
<reference evidence="5" key="1">
    <citation type="journal article" date="2020" name="Stud. Mycol.">
        <title>101 Dothideomycetes genomes: a test case for predicting lifestyles and emergence of pathogens.</title>
        <authorList>
            <person name="Haridas S."/>
            <person name="Albert R."/>
            <person name="Binder M."/>
            <person name="Bloem J."/>
            <person name="Labutti K."/>
            <person name="Salamov A."/>
            <person name="Andreopoulos B."/>
            <person name="Baker S."/>
            <person name="Barry K."/>
            <person name="Bills G."/>
            <person name="Bluhm B."/>
            <person name="Cannon C."/>
            <person name="Castanera R."/>
            <person name="Culley D."/>
            <person name="Daum C."/>
            <person name="Ezra D."/>
            <person name="Gonzalez J."/>
            <person name="Henrissat B."/>
            <person name="Kuo A."/>
            <person name="Liang C."/>
            <person name="Lipzen A."/>
            <person name="Lutzoni F."/>
            <person name="Magnuson J."/>
            <person name="Mondo S."/>
            <person name="Nolan M."/>
            <person name="Ohm R."/>
            <person name="Pangilinan J."/>
            <person name="Park H.-J."/>
            <person name="Ramirez L."/>
            <person name="Alfaro M."/>
            <person name="Sun H."/>
            <person name="Tritt A."/>
            <person name="Yoshinaga Y."/>
            <person name="Zwiers L.-H."/>
            <person name="Turgeon B."/>
            <person name="Goodwin S."/>
            <person name="Spatafora J."/>
            <person name="Crous P."/>
            <person name="Grigoriev I."/>
        </authorList>
    </citation>
    <scope>NUCLEOTIDE SEQUENCE</scope>
    <source>
        <strain evidence="5">CBS 121410</strain>
    </source>
</reference>
<feature type="compositionally biased region" description="Acidic residues" evidence="3">
    <location>
        <begin position="61"/>
        <end position="76"/>
    </location>
</feature>
<accession>A0A9P4HU54</accession>
<evidence type="ECO:0000259" key="4">
    <source>
        <dbReference type="Pfam" id="PF12157"/>
    </source>
</evidence>
<feature type="compositionally biased region" description="Polar residues" evidence="3">
    <location>
        <begin position="853"/>
        <end position="867"/>
    </location>
</feature>
<evidence type="ECO:0000256" key="1">
    <source>
        <dbReference type="ARBA" id="ARBA00004123"/>
    </source>
</evidence>
<organism evidence="5 6">
    <name type="scientific">Saccharata proteae CBS 121410</name>
    <dbReference type="NCBI Taxonomy" id="1314787"/>
    <lineage>
        <taxon>Eukaryota</taxon>
        <taxon>Fungi</taxon>
        <taxon>Dikarya</taxon>
        <taxon>Ascomycota</taxon>
        <taxon>Pezizomycotina</taxon>
        <taxon>Dothideomycetes</taxon>
        <taxon>Dothideomycetes incertae sedis</taxon>
        <taxon>Botryosphaeriales</taxon>
        <taxon>Saccharataceae</taxon>
        <taxon>Saccharata</taxon>
    </lineage>
</organism>
<feature type="compositionally biased region" description="Polar residues" evidence="3">
    <location>
        <begin position="203"/>
        <end position="214"/>
    </location>
</feature>
<feature type="compositionally biased region" description="Gly residues" evidence="3">
    <location>
        <begin position="982"/>
        <end position="998"/>
    </location>
</feature>
<dbReference type="GO" id="GO:0016251">
    <property type="term" value="F:RNA polymerase II general transcription initiation factor activity"/>
    <property type="evidence" value="ECO:0007669"/>
    <property type="project" value="InterPro"/>
</dbReference>
<feature type="region of interest" description="Disordered" evidence="3">
    <location>
        <begin position="712"/>
        <end position="734"/>
    </location>
</feature>
<evidence type="ECO:0000256" key="3">
    <source>
        <dbReference type="SAM" id="MobiDB-lite"/>
    </source>
</evidence>
<dbReference type="Proteomes" id="UP000799776">
    <property type="component" value="Unassembled WGS sequence"/>
</dbReference>
<evidence type="ECO:0000256" key="2">
    <source>
        <dbReference type="ARBA" id="ARBA00023242"/>
    </source>
</evidence>
<dbReference type="GO" id="GO:0005669">
    <property type="term" value="C:transcription factor TFIID complex"/>
    <property type="evidence" value="ECO:0007669"/>
    <property type="project" value="InterPro"/>
</dbReference>
<dbReference type="PANTHER" id="PTHR13900:SF0">
    <property type="entry name" value="TRANSCRIPTION INITIATION FACTOR TFIID SUBUNIT 1"/>
    <property type="match status" value="1"/>
</dbReference>
<dbReference type="Pfam" id="PF12157">
    <property type="entry name" value="DUF3591"/>
    <property type="match status" value="1"/>
</dbReference>
<feature type="compositionally biased region" description="Acidic residues" evidence="3">
    <location>
        <begin position="720"/>
        <end position="730"/>
    </location>
</feature>
<protein>
    <recommendedName>
        <fullName evidence="4">Transcription initiation factor TFIID subunit 1 histone acetyltransferase domain-containing protein</fullName>
    </recommendedName>
</protein>
<dbReference type="OrthoDB" id="5752at2759"/>
<feature type="compositionally biased region" description="Acidic residues" evidence="3">
    <location>
        <begin position="1"/>
        <end position="24"/>
    </location>
</feature>
<dbReference type="GO" id="GO:0004402">
    <property type="term" value="F:histone acetyltransferase activity"/>
    <property type="evidence" value="ECO:0007669"/>
    <property type="project" value="InterPro"/>
</dbReference>
<dbReference type="PANTHER" id="PTHR13900">
    <property type="entry name" value="TRANSCRIPTION INITIATION FACTOR TFIID"/>
    <property type="match status" value="1"/>
</dbReference>
<dbReference type="GO" id="GO:0051123">
    <property type="term" value="P:RNA polymerase II preinitiation complex assembly"/>
    <property type="evidence" value="ECO:0007669"/>
    <property type="project" value="TreeGrafter"/>
</dbReference>
<dbReference type="InterPro" id="IPR022591">
    <property type="entry name" value="TAF1_HAT_dom"/>
</dbReference>
<feature type="compositionally biased region" description="Basic and acidic residues" evidence="3">
    <location>
        <begin position="98"/>
        <end position="117"/>
    </location>
</feature>
<evidence type="ECO:0000313" key="6">
    <source>
        <dbReference type="Proteomes" id="UP000799776"/>
    </source>
</evidence>
<dbReference type="GO" id="GO:0017025">
    <property type="term" value="F:TBP-class protein binding"/>
    <property type="evidence" value="ECO:0007669"/>
    <property type="project" value="InterPro"/>
</dbReference>
<comment type="subcellular location">
    <subcellularLocation>
        <location evidence="1">Nucleus</location>
    </subcellularLocation>
</comment>
<evidence type="ECO:0000313" key="5">
    <source>
        <dbReference type="EMBL" id="KAF2085340.1"/>
    </source>
</evidence>
<name>A0A9P4HU54_9PEZI</name>
<dbReference type="InterPro" id="IPR040240">
    <property type="entry name" value="TAF1"/>
</dbReference>
<feature type="domain" description="Transcription initiation factor TFIID subunit 1 histone acetyltransferase" evidence="4">
    <location>
        <begin position="376"/>
        <end position="832"/>
    </location>
</feature>
<feature type="region of interest" description="Disordered" evidence="3">
    <location>
        <begin position="963"/>
        <end position="1004"/>
    </location>
</feature>
<comment type="caution">
    <text evidence="5">The sequence shown here is derived from an EMBL/GenBank/DDBJ whole genome shotgun (WGS) entry which is preliminary data.</text>
</comment>
<dbReference type="AlphaFoldDB" id="A0A9P4HU54"/>
<keyword evidence="2" id="KW-0539">Nucleus</keyword>
<sequence>KADDAVDYEDISDDDLADDEELIGEDGANGHGTLDGDEDVDLFGEVPDTAMGEAAPQGNLDGDDGNAAEPDLDDLFGEGTSFRDVDYGKEEDDDDPELREQRELFAQAEKEREDRLRNGGVVNELPPALQTDEDVFKAIWPNFKPGSVLRFGELLPHRRAYYVAKAPLKPPKPVQPTKVNLDIAQDQEKLFKLPPSAPPTGKARQTGTGQQGVVSITEAESGEKSTDEEFELEDFDDKENFGGVTGHDIQILCDDWDISSQEDVSLIGQGHITISDSGTFSFKNDWNSGAPARPNKKRRTLDSGTLPIFQDKLPSFDDPEAMTAKLARKVNLDMNDPELLIDIQQPDSAQKKTRNLGTDFRRDVSGSLTKSMFRRYNISNDEGYDLLKQNHREKVRNVTNINTLDHSLPALKLQYPFYKVKLSSREARSFHRPSFNFVPNQLVKFNKPNFVKHKKQFKGQDPKTLFATSADLSLADNSNMTLFEYSEEYPMMMSNFGMCNRLINYYRRKDNEDKTRPKGDIGEPVVLYPEDQSPFAIFGNVEPGQTVPTLHNSMYRAPVFNHEVKSTDFLVIRSTTGTNGSQWYLRNVENLFVVGQQFPSTQVPGTHSRRVTEAGKKRLKMISYRIYARNAANKARGPMLSNDMIKEHLPGSDIAQNRGKMREFMAYDKENQSWRPKPGETIPDEAAMRNWIKPEDICLIDSMQVGHRHLQDAGYNKEGDDGDEEEDDEKEGQSLEVQLAPWNTTKNFLEASSRRAMLELHGEGDPSGRGEAISMIKTSMKGGFKPVGESVKDKLDAKKMKDLGGHSYNVAMQQKAYDEAIQKIWEAQKNSLSSTIEHSDVEMDIDDPEEAGNSFNRARTPQSQYGTPATFGRQDDDTMSHFSRVSANSQNAGKTLKIRRTAKNRYGEMETTEEIIHDSRVIRAYTRARRQEELESLNLTDLKPTGDSSLDARQIKRLQGELERLQRNRERRHVREKAKGTFQGGDPSGPGGGGGGKGANTTRRCANCGQVGHIKTNKK</sequence>
<feature type="non-terminal residue" evidence="5">
    <location>
        <position position="1019"/>
    </location>
</feature>
<feature type="non-terminal residue" evidence="5">
    <location>
        <position position="1"/>
    </location>
</feature>
<proteinExistence type="predicted"/>
<dbReference type="EMBL" id="ML978731">
    <property type="protein sequence ID" value="KAF2085340.1"/>
    <property type="molecule type" value="Genomic_DNA"/>
</dbReference>